<dbReference type="AlphaFoldDB" id="A0A543NN08"/>
<feature type="compositionally biased region" description="Polar residues" evidence="1">
    <location>
        <begin position="111"/>
        <end position="120"/>
    </location>
</feature>
<evidence type="ECO:0000313" key="2">
    <source>
        <dbReference type="EMBL" id="TQN33211.1"/>
    </source>
</evidence>
<feature type="region of interest" description="Disordered" evidence="1">
    <location>
        <begin position="77"/>
        <end position="130"/>
    </location>
</feature>
<gene>
    <name evidence="2" type="ORF">FHX37_3216</name>
</gene>
<evidence type="ECO:0000256" key="1">
    <source>
        <dbReference type="SAM" id="MobiDB-lite"/>
    </source>
</evidence>
<accession>A0A543NN08</accession>
<keyword evidence="3" id="KW-1185">Reference proteome</keyword>
<reference evidence="2 3" key="1">
    <citation type="submission" date="2019-06" db="EMBL/GenBank/DDBJ databases">
        <title>Sequencing the genomes of 1000 actinobacteria strains.</title>
        <authorList>
            <person name="Klenk H.-P."/>
        </authorList>
    </citation>
    <scope>NUCLEOTIDE SEQUENCE [LARGE SCALE GENOMIC DNA]</scope>
    <source>
        <strain evidence="2 3">DSM 45015</strain>
    </source>
</reference>
<sequence>MTRENAIASLNKVHHAHEIATLLSDSCLRTTPEPHDHSRFLSWSHQTFGDSHYRTDASTLVDIFRWFRESTKDRLGERRLAGPSPGHRRHWRCVDPHLPASGVRSPGKGWRSSTPVTPLGSSPRAAPRCT</sequence>
<name>A0A543NN08_9ACTN</name>
<dbReference type="Proteomes" id="UP000317422">
    <property type="component" value="Unassembled WGS sequence"/>
</dbReference>
<evidence type="ECO:0000313" key="3">
    <source>
        <dbReference type="Proteomes" id="UP000317422"/>
    </source>
</evidence>
<organism evidence="2 3">
    <name type="scientific">Haloactinospora alba</name>
    <dbReference type="NCBI Taxonomy" id="405555"/>
    <lineage>
        <taxon>Bacteria</taxon>
        <taxon>Bacillati</taxon>
        <taxon>Actinomycetota</taxon>
        <taxon>Actinomycetes</taxon>
        <taxon>Streptosporangiales</taxon>
        <taxon>Nocardiopsidaceae</taxon>
        <taxon>Haloactinospora</taxon>
    </lineage>
</organism>
<comment type="caution">
    <text evidence="2">The sequence shown here is derived from an EMBL/GenBank/DDBJ whole genome shotgun (WGS) entry which is preliminary data.</text>
</comment>
<protein>
    <submittedName>
        <fullName evidence="2">Uncharacterized protein</fullName>
    </submittedName>
</protein>
<dbReference type="EMBL" id="VFQC01000001">
    <property type="protein sequence ID" value="TQN33211.1"/>
    <property type="molecule type" value="Genomic_DNA"/>
</dbReference>
<proteinExistence type="predicted"/>